<comment type="caution">
    <text evidence="5">The sequence shown here is derived from an EMBL/GenBank/DDBJ whole genome shotgun (WGS) entry which is preliminary data.</text>
</comment>
<evidence type="ECO:0000256" key="1">
    <source>
        <dbReference type="ARBA" id="ARBA00022741"/>
    </source>
</evidence>
<evidence type="ECO:0000256" key="2">
    <source>
        <dbReference type="ARBA" id="ARBA00022840"/>
    </source>
</evidence>
<sequence>MKSYSNRKPGGEVRAIKWAVRNPVEAGVPLALAGSALQFGPTPTGVAVGSTTAGLLAWYRAHPDSFDRFAAPHLRSLRRRWFSRYSGSRWRDVTTACELAPAHRKTGVQQVPRVIKVRSSSATVDTVYVRMVPGQTPAQWQDKADALTVALNAERVGVERIKPQVLALIVQRRESFTEVIEAPAMLWDSDAVDLSALFLGENEFGGDWCEPLIGQHWLVAGATGSGKGSLAWGPLRSLAPMIRDGLVRLHTLDPKRMELTKAEGISHAYASDLDDCVSVVRAFVEDLRETEESLAEQGKRKFTPSVETPLNLLVMDELGALLSFGDYAVAKELRKLLSIVGTQGRATGHSMLGYVQEPTKDTVPIRDLFTVRICLRVTTAGHPDMVLGDGARLRGALADEIPNDPATAGIGYVLRPKSRLPMRVRAAYVDDAEIGELISFVTTGRAGGLKVVA</sequence>
<protein>
    <submittedName>
        <fullName evidence="5">FtsK/SpoIIIE domain-containing protein</fullName>
    </submittedName>
</protein>
<feature type="binding site" evidence="3">
    <location>
        <begin position="221"/>
        <end position="228"/>
    </location>
    <ligand>
        <name>ATP</name>
        <dbReference type="ChEBI" id="CHEBI:30616"/>
    </ligand>
</feature>
<keyword evidence="1 3" id="KW-0547">Nucleotide-binding</keyword>
<dbReference type="Gene3D" id="3.40.50.300">
    <property type="entry name" value="P-loop containing nucleotide triphosphate hydrolases"/>
    <property type="match status" value="1"/>
</dbReference>
<dbReference type="PROSITE" id="PS50901">
    <property type="entry name" value="FTSK"/>
    <property type="match status" value="1"/>
</dbReference>
<evidence type="ECO:0000313" key="5">
    <source>
        <dbReference type="EMBL" id="GAA3657915.1"/>
    </source>
</evidence>
<dbReference type="PANTHER" id="PTHR22683:SF41">
    <property type="entry name" value="DNA TRANSLOCASE FTSK"/>
    <property type="match status" value="1"/>
</dbReference>
<dbReference type="InterPro" id="IPR050206">
    <property type="entry name" value="FtsK/SpoIIIE/SftA"/>
</dbReference>
<dbReference type="InterPro" id="IPR002543">
    <property type="entry name" value="FtsK_dom"/>
</dbReference>
<dbReference type="InterPro" id="IPR027417">
    <property type="entry name" value="P-loop_NTPase"/>
</dbReference>
<evidence type="ECO:0000259" key="4">
    <source>
        <dbReference type="PROSITE" id="PS50901"/>
    </source>
</evidence>
<reference evidence="6" key="1">
    <citation type="journal article" date="2019" name="Int. J. Syst. Evol. Microbiol.">
        <title>The Global Catalogue of Microorganisms (GCM) 10K type strain sequencing project: providing services to taxonomists for standard genome sequencing and annotation.</title>
        <authorList>
            <consortium name="The Broad Institute Genomics Platform"/>
            <consortium name="The Broad Institute Genome Sequencing Center for Infectious Disease"/>
            <person name="Wu L."/>
            <person name="Ma J."/>
        </authorList>
    </citation>
    <scope>NUCLEOTIDE SEQUENCE [LARGE SCALE GENOMIC DNA]</scope>
    <source>
        <strain evidence="6">JCM 17494</strain>
    </source>
</reference>
<dbReference type="Pfam" id="PF01580">
    <property type="entry name" value="FtsK_SpoIIIE"/>
    <property type="match status" value="1"/>
</dbReference>
<dbReference type="RefSeq" id="WP_346132300.1">
    <property type="nucleotide sequence ID" value="NZ_BAABBE010000014.1"/>
</dbReference>
<name>A0ABP7BGY9_9PSEU</name>
<gene>
    <name evidence="5" type="ORF">GCM10022267_50060</name>
</gene>
<proteinExistence type="predicted"/>
<keyword evidence="6" id="KW-1185">Reference proteome</keyword>
<dbReference type="PANTHER" id="PTHR22683">
    <property type="entry name" value="SPORULATION PROTEIN RELATED"/>
    <property type="match status" value="1"/>
</dbReference>
<evidence type="ECO:0000313" key="6">
    <source>
        <dbReference type="Proteomes" id="UP001500711"/>
    </source>
</evidence>
<organism evidence="5 6">
    <name type="scientific">Lentzea roselyniae</name>
    <dbReference type="NCBI Taxonomy" id="531940"/>
    <lineage>
        <taxon>Bacteria</taxon>
        <taxon>Bacillati</taxon>
        <taxon>Actinomycetota</taxon>
        <taxon>Actinomycetes</taxon>
        <taxon>Pseudonocardiales</taxon>
        <taxon>Pseudonocardiaceae</taxon>
        <taxon>Lentzea</taxon>
    </lineage>
</organism>
<evidence type="ECO:0000256" key="3">
    <source>
        <dbReference type="PROSITE-ProRule" id="PRU00289"/>
    </source>
</evidence>
<feature type="domain" description="FtsK" evidence="4">
    <location>
        <begin position="194"/>
        <end position="384"/>
    </location>
</feature>
<dbReference type="Proteomes" id="UP001500711">
    <property type="component" value="Unassembled WGS sequence"/>
</dbReference>
<accession>A0ABP7BGY9</accession>
<dbReference type="EMBL" id="BAABBE010000014">
    <property type="protein sequence ID" value="GAA3657915.1"/>
    <property type="molecule type" value="Genomic_DNA"/>
</dbReference>
<dbReference type="SUPFAM" id="SSF52540">
    <property type="entry name" value="P-loop containing nucleoside triphosphate hydrolases"/>
    <property type="match status" value="1"/>
</dbReference>
<keyword evidence="2 3" id="KW-0067">ATP-binding</keyword>